<dbReference type="Pfam" id="PF05030">
    <property type="entry name" value="SSXT"/>
    <property type="match status" value="1"/>
</dbReference>
<dbReference type="EMBL" id="CAJVPJ010000166">
    <property type="protein sequence ID" value="CAG8489194.1"/>
    <property type="molecule type" value="Genomic_DNA"/>
</dbReference>
<protein>
    <submittedName>
        <fullName evidence="4">9363_t:CDS:1</fullName>
    </submittedName>
</protein>
<evidence type="ECO:0000313" key="4">
    <source>
        <dbReference type="EMBL" id="CAG8489194.1"/>
    </source>
</evidence>
<dbReference type="OrthoDB" id="2530523at2759"/>
<dbReference type="InterPro" id="IPR007726">
    <property type="entry name" value="SS18_N"/>
</dbReference>
<comment type="similarity">
    <text evidence="1">Belongs to the SS18 family.</text>
</comment>
<organism evidence="4 5">
    <name type="scientific">Paraglomus occultum</name>
    <dbReference type="NCBI Taxonomy" id="144539"/>
    <lineage>
        <taxon>Eukaryota</taxon>
        <taxon>Fungi</taxon>
        <taxon>Fungi incertae sedis</taxon>
        <taxon>Mucoromycota</taxon>
        <taxon>Glomeromycotina</taxon>
        <taxon>Glomeromycetes</taxon>
        <taxon>Paraglomerales</taxon>
        <taxon>Paraglomeraceae</taxon>
        <taxon>Paraglomus</taxon>
    </lineage>
</organism>
<keyword evidence="5" id="KW-1185">Reference proteome</keyword>
<gene>
    <name evidence="4" type="ORF">POCULU_LOCUS1972</name>
</gene>
<accession>A0A9N8WL54</accession>
<dbReference type="Proteomes" id="UP000789572">
    <property type="component" value="Unassembled WGS sequence"/>
</dbReference>
<evidence type="ECO:0000256" key="2">
    <source>
        <dbReference type="SAM" id="MobiDB-lite"/>
    </source>
</evidence>
<proteinExistence type="inferred from homology"/>
<sequence>MNNPNSLQPPFTNLYLTSGQVSQYDAQYPWLSADQTVSSVGQTIAPVQVQYKSDQTATYVTPQSLSVDGASMTGAANGNIVADLNGDIDAKIGNQVSAVTNANVNRSIEHEFTQRCVQALLDVNKEIIRILIEYQEHNWVNENEFTLYKMRLQSNLSYLATVADQYSHPQGGAKTKTEPDFSLLPQSKSANPMRLNALLQRAAQIYAQFKAIQNTAGPSVPSSNPPETASDPTSLQQFKAANGQHNGAAQVQLPQRNPRLQQQLQSQMQSQQPRQQPTKQQLSSQSHLSPQHLPAQQQQLSPSQSTQRIQSLLPTVMSANFTSPSVINSVIPDYATMTTVADNSYQGLPSLVGMNNVPSFTSSNTQVQNMAFPSLLGMNDTFNAQQLQQLQNMGFNGYIGGNNSISGNGFVNPSNVYGVMRYGNNGFGNGLMASNAMAGGTVTNLNGNGIIQNIGNGGNAMGNGLGLQGMINQDGSV</sequence>
<comment type="caution">
    <text evidence="4">The sequence shown here is derived from an EMBL/GenBank/DDBJ whole genome shotgun (WGS) entry which is preliminary data.</text>
</comment>
<feature type="domain" description="SS18 N-terminal" evidence="3">
    <location>
        <begin position="111"/>
        <end position="170"/>
    </location>
</feature>
<name>A0A9N8WL54_9GLOM</name>
<reference evidence="4" key="1">
    <citation type="submission" date="2021-06" db="EMBL/GenBank/DDBJ databases">
        <authorList>
            <person name="Kallberg Y."/>
            <person name="Tangrot J."/>
            <person name="Rosling A."/>
        </authorList>
    </citation>
    <scope>NUCLEOTIDE SEQUENCE</scope>
    <source>
        <strain evidence="4">IA702</strain>
    </source>
</reference>
<evidence type="ECO:0000259" key="3">
    <source>
        <dbReference type="Pfam" id="PF05030"/>
    </source>
</evidence>
<dbReference type="AlphaFoldDB" id="A0A9N8WL54"/>
<evidence type="ECO:0000256" key="1">
    <source>
        <dbReference type="ARBA" id="ARBA00007945"/>
    </source>
</evidence>
<feature type="compositionally biased region" description="Low complexity" evidence="2">
    <location>
        <begin position="259"/>
        <end position="307"/>
    </location>
</feature>
<feature type="region of interest" description="Disordered" evidence="2">
    <location>
        <begin position="259"/>
        <end position="308"/>
    </location>
</feature>
<evidence type="ECO:0000313" key="5">
    <source>
        <dbReference type="Proteomes" id="UP000789572"/>
    </source>
</evidence>